<evidence type="ECO:0000256" key="8">
    <source>
        <dbReference type="HAMAP-Rule" id="MF_00377"/>
    </source>
</evidence>
<dbReference type="SMART" id="SM00760">
    <property type="entry name" value="Bac_DnaA_C"/>
    <property type="match status" value="1"/>
</dbReference>
<dbReference type="Pfam" id="PF00308">
    <property type="entry name" value="Bac_DnaA"/>
    <property type="match status" value="1"/>
</dbReference>
<dbReference type="SMART" id="SM00382">
    <property type="entry name" value="AAA"/>
    <property type="match status" value="1"/>
</dbReference>
<dbReference type="GO" id="GO:0003688">
    <property type="term" value="F:DNA replication origin binding"/>
    <property type="evidence" value="ECO:0007669"/>
    <property type="project" value="UniProtKB-UniRule"/>
</dbReference>
<comment type="caution">
    <text evidence="8">Lacks conserved residue(s) required for the propagation of feature annotation.</text>
</comment>
<keyword evidence="3 8" id="KW-0235">DNA replication</keyword>
<keyword evidence="4 8" id="KW-0547">Nucleotide-binding</keyword>
<evidence type="ECO:0000256" key="6">
    <source>
        <dbReference type="ARBA" id="ARBA00023121"/>
    </source>
</evidence>
<comment type="domain">
    <text evidence="8">Domain I is involved in oligomerization and binding regulators, domain II is flexibile and of varying length in different bacteria, domain III forms the AAA+ region, while domain IV binds dsDNA.</text>
</comment>
<evidence type="ECO:0000256" key="3">
    <source>
        <dbReference type="ARBA" id="ARBA00022705"/>
    </source>
</evidence>
<name>A0A1F6GQ32_9PROT</name>
<dbReference type="CDD" id="cd00009">
    <property type="entry name" value="AAA"/>
    <property type="match status" value="1"/>
</dbReference>
<keyword evidence="5 8" id="KW-0067">ATP-binding</keyword>
<feature type="region of interest" description="Domain IV, binds dsDNA" evidence="8">
    <location>
        <begin position="327"/>
        <end position="446"/>
    </location>
</feature>
<dbReference type="Gene3D" id="1.10.8.60">
    <property type="match status" value="1"/>
</dbReference>
<dbReference type="Gene3D" id="3.40.50.300">
    <property type="entry name" value="P-loop containing nucleotide triphosphate hydrolases"/>
    <property type="match status" value="1"/>
</dbReference>
<evidence type="ECO:0000256" key="4">
    <source>
        <dbReference type="ARBA" id="ARBA00022741"/>
    </source>
</evidence>
<feature type="domain" description="Chromosomal replication initiator DnaA C-terminal" evidence="13">
    <location>
        <begin position="354"/>
        <end position="423"/>
    </location>
</feature>
<feature type="region of interest" description="Domain I, interacts with DnaA modulators" evidence="8">
    <location>
        <begin position="1"/>
        <end position="100"/>
    </location>
</feature>
<organism evidence="14 15">
    <name type="scientific">Candidatus Lambdaproteobacteria bacterium RIFOXYD2_FULL_56_26</name>
    <dbReference type="NCBI Taxonomy" id="1817773"/>
    <lineage>
        <taxon>Bacteria</taxon>
        <taxon>Pseudomonadati</taxon>
        <taxon>Pseudomonadota</taxon>
        <taxon>Candidatus Lambdaproteobacteria</taxon>
    </lineage>
</organism>
<proteinExistence type="inferred from homology"/>
<evidence type="ECO:0000256" key="2">
    <source>
        <dbReference type="ARBA" id="ARBA00022490"/>
    </source>
</evidence>
<dbReference type="PANTHER" id="PTHR30050:SF2">
    <property type="entry name" value="CHROMOSOMAL REPLICATION INITIATOR PROTEIN DNAA"/>
    <property type="match status" value="1"/>
</dbReference>
<dbReference type="GO" id="GO:0006275">
    <property type="term" value="P:regulation of DNA replication"/>
    <property type="evidence" value="ECO:0007669"/>
    <property type="project" value="UniProtKB-UniRule"/>
</dbReference>
<evidence type="ECO:0000256" key="9">
    <source>
        <dbReference type="NCBIfam" id="TIGR00362"/>
    </source>
</evidence>
<dbReference type="EMBL" id="MFNF01000048">
    <property type="protein sequence ID" value="OGH00214.1"/>
    <property type="molecule type" value="Genomic_DNA"/>
</dbReference>
<feature type="binding site" evidence="8">
    <location>
        <position position="154"/>
    </location>
    <ligand>
        <name>ATP</name>
        <dbReference type="ChEBI" id="CHEBI:30616"/>
    </ligand>
</feature>
<keyword evidence="2 8" id="KW-0963">Cytoplasm</keyword>
<evidence type="ECO:0000313" key="14">
    <source>
        <dbReference type="EMBL" id="OGH00214.1"/>
    </source>
</evidence>
<feature type="binding site" evidence="8">
    <location>
        <position position="158"/>
    </location>
    <ligand>
        <name>ATP</name>
        <dbReference type="ChEBI" id="CHEBI:30616"/>
    </ligand>
</feature>
<evidence type="ECO:0000259" key="12">
    <source>
        <dbReference type="SMART" id="SM00382"/>
    </source>
</evidence>
<evidence type="ECO:0000256" key="5">
    <source>
        <dbReference type="ARBA" id="ARBA00022840"/>
    </source>
</evidence>
<dbReference type="InterPro" id="IPR027417">
    <property type="entry name" value="P-loop_NTPase"/>
</dbReference>
<dbReference type="InterPro" id="IPR003593">
    <property type="entry name" value="AAA+_ATPase"/>
</dbReference>
<dbReference type="InterPro" id="IPR013317">
    <property type="entry name" value="DnaA_dom"/>
</dbReference>
<dbReference type="GO" id="GO:0006270">
    <property type="term" value="P:DNA replication initiation"/>
    <property type="evidence" value="ECO:0007669"/>
    <property type="project" value="UniProtKB-UniRule"/>
</dbReference>
<dbReference type="Pfam" id="PF08299">
    <property type="entry name" value="Bac_DnaA_C"/>
    <property type="match status" value="1"/>
</dbReference>
<comment type="subunit">
    <text evidence="8">Oligomerizes as a right-handed, spiral filament on DNA at oriC.</text>
</comment>
<dbReference type="AlphaFoldDB" id="A0A1F6GQ32"/>
<evidence type="ECO:0000256" key="11">
    <source>
        <dbReference type="RuleBase" id="RU004227"/>
    </source>
</evidence>
<keyword evidence="6 8" id="KW-0446">Lipid-binding</keyword>
<evidence type="ECO:0000313" key="15">
    <source>
        <dbReference type="Proteomes" id="UP000177583"/>
    </source>
</evidence>
<comment type="function">
    <text evidence="8 10">Plays an essential role in the initiation and regulation of chromosomal replication. ATP-DnaA binds to the origin of replication (oriC) to initiate formation of the DNA replication initiation complex once per cell cycle. Binds the DnaA box (a 9 base pair repeat at the origin) and separates the double-stranded (ds)DNA. Forms a right-handed helical filament on oriC DNA; dsDNA binds to the exterior of the filament while single-stranded (ss)DNA is stabiized in the filament's interior. The ATP-DnaA-oriC complex binds and stabilizes one strand of the AT-rich DNA unwinding element (DUE), permitting loading of DNA polymerase. After initiation quickly degrades to an ADP-DnaA complex that is not apt for DNA replication. Binds acidic phospholipids.</text>
</comment>
<evidence type="ECO:0000256" key="1">
    <source>
        <dbReference type="ARBA" id="ARBA00006583"/>
    </source>
</evidence>
<dbReference type="InterPro" id="IPR013159">
    <property type="entry name" value="DnaA_C"/>
</dbReference>
<dbReference type="InterPro" id="IPR038454">
    <property type="entry name" value="DnaA_N_sf"/>
</dbReference>
<dbReference type="GO" id="GO:0005737">
    <property type="term" value="C:cytoplasm"/>
    <property type="evidence" value="ECO:0007669"/>
    <property type="project" value="UniProtKB-SubCell"/>
</dbReference>
<dbReference type="Gene3D" id="3.30.300.180">
    <property type="match status" value="1"/>
</dbReference>
<protein>
    <recommendedName>
        <fullName evidence="8 9">Chromosomal replication initiator protein DnaA</fullName>
    </recommendedName>
</protein>
<dbReference type="SUPFAM" id="SSF48295">
    <property type="entry name" value="TrpR-like"/>
    <property type="match status" value="1"/>
</dbReference>
<dbReference type="InterPro" id="IPR020591">
    <property type="entry name" value="Chromosome_initiator_DnaA-like"/>
</dbReference>
<comment type="similarity">
    <text evidence="1 8 11">Belongs to the DnaA family.</text>
</comment>
<feature type="domain" description="AAA+ ATPase" evidence="12">
    <location>
        <begin position="143"/>
        <end position="277"/>
    </location>
</feature>
<dbReference type="GO" id="GO:0008289">
    <property type="term" value="F:lipid binding"/>
    <property type="evidence" value="ECO:0007669"/>
    <property type="project" value="UniProtKB-KW"/>
</dbReference>
<dbReference type="InterPro" id="IPR010921">
    <property type="entry name" value="Trp_repressor/repl_initiator"/>
</dbReference>
<sequence>MLNQEQISHSFSQFIGLLKVEMETEEIEAWVDHLELLSAAPDRISLGGLNSFFCNYIKSHHQKALHKMAREAFEPLGMVEDFQLLIEPANKVYGFRPEEPTVQSVVSDGLNPNYTFRNFVNGSNSDIAYAAGMAVGENLAENKYNPLFLCGDVGLGKTHLLQAIGLAAKEKDRSIKVRWASSKEYINEVIEGIRFQKIAGVREKYRTVDLLLIDDIQFLENKDSTQEEFFQLFNELIQAGKQIVLTSDRYPREIKNLEERLINRFNSGMVAKIHPPDFETRVAIIRAKTAKREFDLSEEIVNYLAGAIKSNVRDIEGILTHIEASRTLLGQEINIDAVKRVLREVMNLETNPKNVDNIIKRVAQRFEVKVGDIKSDKRTQEISKPRQIAMYLVREATDLSFPAIAEHFGGKNHTTVIQAYKKTKEWLEKDPEIRQTVLAILREINA</sequence>
<comment type="caution">
    <text evidence="14">The sequence shown here is derived from an EMBL/GenBank/DDBJ whole genome shotgun (WGS) entry which is preliminary data.</text>
</comment>
<dbReference type="NCBIfam" id="TIGR00362">
    <property type="entry name" value="DnaA"/>
    <property type="match status" value="1"/>
</dbReference>
<dbReference type="PANTHER" id="PTHR30050">
    <property type="entry name" value="CHROMOSOMAL REPLICATION INITIATOR PROTEIN DNAA"/>
    <property type="match status" value="1"/>
</dbReference>
<keyword evidence="7 8" id="KW-0238">DNA-binding</keyword>
<dbReference type="HAMAP" id="MF_00377">
    <property type="entry name" value="DnaA_bact"/>
    <property type="match status" value="1"/>
</dbReference>
<dbReference type="GO" id="GO:0005886">
    <property type="term" value="C:plasma membrane"/>
    <property type="evidence" value="ECO:0007669"/>
    <property type="project" value="TreeGrafter"/>
</dbReference>
<feature type="binding site" evidence="8">
    <location>
        <position position="157"/>
    </location>
    <ligand>
        <name>ATP</name>
        <dbReference type="ChEBI" id="CHEBI:30616"/>
    </ligand>
</feature>
<dbReference type="SUPFAM" id="SSF52540">
    <property type="entry name" value="P-loop containing nucleoside triphosphate hydrolases"/>
    <property type="match status" value="1"/>
</dbReference>
<evidence type="ECO:0000256" key="10">
    <source>
        <dbReference type="RuleBase" id="RU000577"/>
    </source>
</evidence>
<gene>
    <name evidence="8" type="primary">dnaA</name>
    <name evidence="14" type="ORF">A2557_05650</name>
</gene>
<reference evidence="14 15" key="1">
    <citation type="journal article" date="2016" name="Nat. Commun.">
        <title>Thousands of microbial genomes shed light on interconnected biogeochemical processes in an aquifer system.</title>
        <authorList>
            <person name="Anantharaman K."/>
            <person name="Brown C.T."/>
            <person name="Hug L.A."/>
            <person name="Sharon I."/>
            <person name="Castelle C.J."/>
            <person name="Probst A.J."/>
            <person name="Thomas B.C."/>
            <person name="Singh A."/>
            <person name="Wilkins M.J."/>
            <person name="Karaoz U."/>
            <person name="Brodie E.L."/>
            <person name="Williams K.H."/>
            <person name="Hubbard S.S."/>
            <person name="Banfield J.F."/>
        </authorList>
    </citation>
    <scope>NUCLEOTIDE SEQUENCE [LARGE SCALE GENOMIC DNA]</scope>
</reference>
<accession>A0A1F6GQ32</accession>
<dbReference type="CDD" id="cd06571">
    <property type="entry name" value="Bac_DnaA_C"/>
    <property type="match status" value="1"/>
</dbReference>
<dbReference type="Gene3D" id="1.10.1750.10">
    <property type="match status" value="1"/>
</dbReference>
<evidence type="ECO:0000259" key="13">
    <source>
        <dbReference type="SMART" id="SM00760"/>
    </source>
</evidence>
<evidence type="ECO:0000256" key="7">
    <source>
        <dbReference type="ARBA" id="ARBA00023125"/>
    </source>
</evidence>
<comment type="subcellular location">
    <subcellularLocation>
        <location evidence="8">Cytoplasm</location>
    </subcellularLocation>
</comment>
<feature type="binding site" evidence="8">
    <location>
        <position position="156"/>
    </location>
    <ligand>
        <name>ATP</name>
        <dbReference type="ChEBI" id="CHEBI:30616"/>
    </ligand>
</feature>
<dbReference type="PRINTS" id="PR00051">
    <property type="entry name" value="DNAA"/>
</dbReference>
<dbReference type="Proteomes" id="UP000177583">
    <property type="component" value="Unassembled WGS sequence"/>
</dbReference>
<dbReference type="InterPro" id="IPR001957">
    <property type="entry name" value="Chromosome_initiator_DnaA"/>
</dbReference>
<dbReference type="GO" id="GO:0005524">
    <property type="term" value="F:ATP binding"/>
    <property type="evidence" value="ECO:0007669"/>
    <property type="project" value="UniProtKB-UniRule"/>
</dbReference>